<gene>
    <name evidence="1" type="ORF">E3T55_19585</name>
</gene>
<dbReference type="EMBL" id="SOHE01000090">
    <property type="protein sequence ID" value="TFD44998.1"/>
    <property type="molecule type" value="Genomic_DNA"/>
</dbReference>
<name>A0A4R8ZT86_9MICO</name>
<reference evidence="1 2" key="1">
    <citation type="submission" date="2019-03" db="EMBL/GenBank/DDBJ databases">
        <title>Genomics of glacier-inhabiting Cryobacterium strains.</title>
        <authorList>
            <person name="Liu Q."/>
            <person name="Xin Y.-H."/>
        </authorList>
    </citation>
    <scope>NUCLEOTIDE SEQUENCE [LARGE SCALE GENOMIC DNA]</scope>
    <source>
        <strain evidence="1 2">Hh14</strain>
    </source>
</reference>
<keyword evidence="2" id="KW-1185">Reference proteome</keyword>
<comment type="caution">
    <text evidence="1">The sequence shown here is derived from an EMBL/GenBank/DDBJ whole genome shotgun (WGS) entry which is preliminary data.</text>
</comment>
<accession>A0A4R8ZT86</accession>
<dbReference type="RefSeq" id="WP_166791851.1">
    <property type="nucleotide sequence ID" value="NZ_SOHE01000090.1"/>
</dbReference>
<protein>
    <submittedName>
        <fullName evidence="1">Uncharacterized protein</fullName>
    </submittedName>
</protein>
<proteinExistence type="predicted"/>
<organism evidence="1 2">
    <name type="scientific">Cryobacterium frigoriphilum</name>
    <dbReference type="NCBI Taxonomy" id="1259150"/>
    <lineage>
        <taxon>Bacteria</taxon>
        <taxon>Bacillati</taxon>
        <taxon>Actinomycetota</taxon>
        <taxon>Actinomycetes</taxon>
        <taxon>Micrococcales</taxon>
        <taxon>Microbacteriaceae</taxon>
        <taxon>Cryobacterium</taxon>
    </lineage>
</organism>
<dbReference type="Proteomes" id="UP000297447">
    <property type="component" value="Unassembled WGS sequence"/>
</dbReference>
<evidence type="ECO:0000313" key="2">
    <source>
        <dbReference type="Proteomes" id="UP000297447"/>
    </source>
</evidence>
<evidence type="ECO:0000313" key="1">
    <source>
        <dbReference type="EMBL" id="TFD44998.1"/>
    </source>
</evidence>
<dbReference type="AlphaFoldDB" id="A0A4R8ZT86"/>
<sequence>MPEQPIRPGVHFLLREDQGTHAELAQLITAWIGGKQTTARIVVHQKSVLYDLYEISPFLKRVAAQKGTHFYSHGGGPLVILWPTDEVLDSSDQHMTGKLSTLVVTWSEDAAEMGWLRKHHAVDLVTRETLKPLESVLSPVVEVGMRYLIEPYVRGNGFGSYPGKNKAVDAFRAFKRAGITIEPKLLVEFLVGNGASISDARELADYAARVAAGRAIQTKHGGGFRDDILDVWRAQIENAEADID</sequence>